<sequence length="67" mass="7331">MNQSSVPQNVDTERLPCPYCGDSYESGDLARHNEPVQCGPCIQCVGKPACFTCGLMYCACDVHKFRG</sequence>
<evidence type="ECO:0000313" key="2">
    <source>
        <dbReference type="Proteomes" id="UP000550714"/>
    </source>
</evidence>
<gene>
    <name evidence="1" type="ORF">FHS23_004635</name>
</gene>
<accession>A0A839S662</accession>
<evidence type="ECO:0000313" key="1">
    <source>
        <dbReference type="EMBL" id="MBB3053581.1"/>
    </source>
</evidence>
<organism evidence="1 2">
    <name type="scientific">Prauserella isguenensis</name>
    <dbReference type="NCBI Taxonomy" id="1470180"/>
    <lineage>
        <taxon>Bacteria</taxon>
        <taxon>Bacillati</taxon>
        <taxon>Actinomycetota</taxon>
        <taxon>Actinomycetes</taxon>
        <taxon>Pseudonocardiales</taxon>
        <taxon>Pseudonocardiaceae</taxon>
        <taxon>Prauserella</taxon>
    </lineage>
</organism>
<proteinExistence type="predicted"/>
<reference evidence="1 2" key="1">
    <citation type="submission" date="2020-08" db="EMBL/GenBank/DDBJ databases">
        <title>Genomic Encyclopedia of Type Strains, Phase III (KMG-III): the genomes of soil and plant-associated and newly described type strains.</title>
        <authorList>
            <person name="Whitman W."/>
        </authorList>
    </citation>
    <scope>NUCLEOTIDE SEQUENCE [LARGE SCALE GENOMIC DNA]</scope>
    <source>
        <strain evidence="1 2">CECT 8577</strain>
    </source>
</reference>
<comment type="caution">
    <text evidence="1">The sequence shown here is derived from an EMBL/GenBank/DDBJ whole genome shotgun (WGS) entry which is preliminary data.</text>
</comment>
<dbReference type="Proteomes" id="UP000550714">
    <property type="component" value="Unassembled WGS sequence"/>
</dbReference>
<dbReference type="EMBL" id="JACHWU010000012">
    <property type="protein sequence ID" value="MBB3053581.1"/>
    <property type="molecule type" value="Genomic_DNA"/>
</dbReference>
<keyword evidence="1" id="KW-0687">Ribonucleoprotein</keyword>
<protein>
    <submittedName>
        <fullName evidence="1">Ribosomal protein S27AE</fullName>
    </submittedName>
</protein>
<dbReference type="AlphaFoldDB" id="A0A839S662"/>
<keyword evidence="1" id="KW-0689">Ribosomal protein</keyword>
<dbReference type="GO" id="GO:0005840">
    <property type="term" value="C:ribosome"/>
    <property type="evidence" value="ECO:0007669"/>
    <property type="project" value="UniProtKB-KW"/>
</dbReference>
<dbReference type="RefSeq" id="WP_183659521.1">
    <property type="nucleotide sequence ID" value="NZ_JACHWU010000012.1"/>
</dbReference>
<name>A0A839S662_9PSEU</name>
<keyword evidence="2" id="KW-1185">Reference proteome</keyword>